<dbReference type="InterPro" id="IPR001148">
    <property type="entry name" value="CA_dom"/>
</dbReference>
<dbReference type="RefSeq" id="XP_022747440.1">
    <property type="nucleotide sequence ID" value="XM_022891705.1"/>
</dbReference>
<name>A0A6P5Z4C7_DURZI</name>
<dbReference type="PANTHER" id="PTHR18952:SF222">
    <property type="entry name" value="CARBONIC ANHYDRASE"/>
    <property type="match status" value="1"/>
</dbReference>
<dbReference type="KEGG" id="dzi:111297093"/>
<dbReference type="AlphaFoldDB" id="A0A6P5Z4C7"/>
<dbReference type="PROSITE" id="PS51257">
    <property type="entry name" value="PROKAR_LIPOPROTEIN"/>
    <property type="match status" value="1"/>
</dbReference>
<accession>A0A6P5Z4C7</accession>
<comment type="catalytic activity">
    <reaction evidence="4">
        <text>hydrogencarbonate + H(+) = CO2 + H2O</text>
        <dbReference type="Rhea" id="RHEA:10748"/>
        <dbReference type="ChEBI" id="CHEBI:15377"/>
        <dbReference type="ChEBI" id="CHEBI:15378"/>
        <dbReference type="ChEBI" id="CHEBI:16526"/>
        <dbReference type="ChEBI" id="CHEBI:17544"/>
        <dbReference type="EC" id="4.2.1.1"/>
    </reaction>
</comment>
<keyword evidence="7" id="KW-1185">Reference proteome</keyword>
<dbReference type="GO" id="GO:0006730">
    <property type="term" value="P:one-carbon metabolic process"/>
    <property type="evidence" value="ECO:0007669"/>
    <property type="project" value="TreeGrafter"/>
</dbReference>
<dbReference type="Pfam" id="PF00194">
    <property type="entry name" value="Carb_anhydrase"/>
    <property type="match status" value="1"/>
</dbReference>
<evidence type="ECO:0000313" key="7">
    <source>
        <dbReference type="Proteomes" id="UP000515121"/>
    </source>
</evidence>
<feature type="chain" id="PRO_5027775443" evidence="5">
    <location>
        <begin position="41"/>
        <end position="278"/>
    </location>
</feature>
<feature type="domain" description="Alpha-carbonic anhydrase" evidence="6">
    <location>
        <begin position="41"/>
        <end position="270"/>
    </location>
</feature>
<dbReference type="CDD" id="cd03124">
    <property type="entry name" value="alpha_CA_prokaryotic_like"/>
    <property type="match status" value="1"/>
</dbReference>
<dbReference type="InterPro" id="IPR023561">
    <property type="entry name" value="Carbonic_anhydrase_a-class"/>
</dbReference>
<comment type="similarity">
    <text evidence="3">Belongs to the alpha-class carbonic anhydrase family.</text>
</comment>
<evidence type="ECO:0000313" key="8">
    <source>
        <dbReference type="RefSeq" id="XP_022747440.1"/>
    </source>
</evidence>
<dbReference type="SMART" id="SM01057">
    <property type="entry name" value="Carb_anhydrase"/>
    <property type="match status" value="1"/>
</dbReference>
<keyword evidence="5" id="KW-0732">Signal</keyword>
<evidence type="ECO:0000256" key="1">
    <source>
        <dbReference type="ARBA" id="ARBA00002904"/>
    </source>
</evidence>
<evidence type="ECO:0000256" key="5">
    <source>
        <dbReference type="SAM" id="SignalP"/>
    </source>
</evidence>
<evidence type="ECO:0000256" key="2">
    <source>
        <dbReference type="ARBA" id="ARBA00004470"/>
    </source>
</evidence>
<gene>
    <name evidence="8" type="primary">LOC111297093</name>
</gene>
<evidence type="ECO:0000259" key="6">
    <source>
        <dbReference type="PROSITE" id="PS51144"/>
    </source>
</evidence>
<comment type="function">
    <text evidence="1">Reversible hydration of carbon dioxide.</text>
</comment>
<reference evidence="8" key="1">
    <citation type="submission" date="2025-08" db="UniProtKB">
        <authorList>
            <consortium name="RefSeq"/>
        </authorList>
    </citation>
    <scope>IDENTIFICATION</scope>
    <source>
        <tissue evidence="8">Fruit stalk</tissue>
    </source>
</reference>
<feature type="signal peptide" evidence="5">
    <location>
        <begin position="1"/>
        <end position="40"/>
    </location>
</feature>
<sequence>MRVETDERNQAMKCSNRNFFAFGFFLFSSLILSSCSQSQSHEFNYDEGTGRGPSRWGSLKPEWRNCSVGQEQSPINIGTVHVRSQLGDLQRNYASAPAVLRNRTEDVAVIWLGNAGSITINGIVYRVVNCHWHSPSEHTFNGTRLPLELHIVHRSAQNRIAVVAILYRYGLPDPFLLRLFGSIITLGLGERQLGRVNPVSIGIPGRRYYRYMGSLTTPSCSEGVVWTVFQQNKMASWLQVAAIRNALPPQYRNNSRPTQPLNRRTILLYDPARTGIFT</sequence>
<dbReference type="GO" id="GO:0009570">
    <property type="term" value="C:chloroplast stroma"/>
    <property type="evidence" value="ECO:0007669"/>
    <property type="project" value="UniProtKB-SubCell"/>
</dbReference>
<dbReference type="InterPro" id="IPR041891">
    <property type="entry name" value="Alpha_CA_prokaryot-like"/>
</dbReference>
<dbReference type="Proteomes" id="UP000515121">
    <property type="component" value="Unplaced"/>
</dbReference>
<proteinExistence type="inferred from homology"/>
<dbReference type="OrthoDB" id="429145at2759"/>
<comment type="subcellular location">
    <subcellularLocation>
        <location evidence="2">Plastid</location>
        <location evidence="2">Chloroplast stroma</location>
    </subcellularLocation>
</comment>
<dbReference type="PROSITE" id="PS51144">
    <property type="entry name" value="ALPHA_CA_2"/>
    <property type="match status" value="1"/>
</dbReference>
<evidence type="ECO:0000256" key="4">
    <source>
        <dbReference type="ARBA" id="ARBA00048348"/>
    </source>
</evidence>
<dbReference type="GeneID" id="111297093"/>
<protein>
    <submittedName>
        <fullName evidence="8">Alpha carbonic anhydrase 4-like</fullName>
    </submittedName>
</protein>
<evidence type="ECO:0000256" key="3">
    <source>
        <dbReference type="ARBA" id="ARBA00006365"/>
    </source>
</evidence>
<dbReference type="Gene3D" id="3.10.200.10">
    <property type="entry name" value="Alpha carbonic anhydrase"/>
    <property type="match status" value="1"/>
</dbReference>
<organism evidence="7 8">
    <name type="scientific">Durio zibethinus</name>
    <name type="common">Durian</name>
    <dbReference type="NCBI Taxonomy" id="66656"/>
    <lineage>
        <taxon>Eukaryota</taxon>
        <taxon>Viridiplantae</taxon>
        <taxon>Streptophyta</taxon>
        <taxon>Embryophyta</taxon>
        <taxon>Tracheophyta</taxon>
        <taxon>Spermatophyta</taxon>
        <taxon>Magnoliopsida</taxon>
        <taxon>eudicotyledons</taxon>
        <taxon>Gunneridae</taxon>
        <taxon>Pentapetalae</taxon>
        <taxon>rosids</taxon>
        <taxon>malvids</taxon>
        <taxon>Malvales</taxon>
        <taxon>Malvaceae</taxon>
        <taxon>Helicteroideae</taxon>
        <taxon>Durio</taxon>
    </lineage>
</organism>
<dbReference type="GO" id="GO:0008270">
    <property type="term" value="F:zinc ion binding"/>
    <property type="evidence" value="ECO:0007669"/>
    <property type="project" value="InterPro"/>
</dbReference>
<dbReference type="PANTHER" id="PTHR18952">
    <property type="entry name" value="CARBONIC ANHYDRASE"/>
    <property type="match status" value="1"/>
</dbReference>
<dbReference type="SUPFAM" id="SSF51069">
    <property type="entry name" value="Carbonic anhydrase"/>
    <property type="match status" value="1"/>
</dbReference>
<dbReference type="InterPro" id="IPR036398">
    <property type="entry name" value="CA_dom_sf"/>
</dbReference>
<dbReference type="GO" id="GO:0004089">
    <property type="term" value="F:carbonate dehydratase activity"/>
    <property type="evidence" value="ECO:0007669"/>
    <property type="project" value="UniProtKB-EC"/>
</dbReference>